<dbReference type="Pfam" id="PF04983">
    <property type="entry name" value="RNA_pol_Rpb1_3"/>
    <property type="match status" value="1"/>
</dbReference>
<dbReference type="Pfam" id="PF05000">
    <property type="entry name" value="RNA_pol_Rpb1_4"/>
    <property type="match status" value="1"/>
</dbReference>
<dbReference type="Pfam" id="PF04998">
    <property type="entry name" value="RNA_pol_Rpb1_5"/>
    <property type="match status" value="1"/>
</dbReference>
<comment type="subcellular location">
    <subcellularLocation>
        <location evidence="1">Nucleus</location>
    </subcellularLocation>
</comment>
<feature type="compositionally biased region" description="Acidic residues" evidence="13">
    <location>
        <begin position="1098"/>
        <end position="1141"/>
    </location>
</feature>
<keyword evidence="7" id="KW-0862">Zinc</keyword>
<dbReference type="SMART" id="SM00663">
    <property type="entry name" value="RPOLA_N"/>
    <property type="match status" value="1"/>
</dbReference>
<evidence type="ECO:0000256" key="6">
    <source>
        <dbReference type="ARBA" id="ARBA00022723"/>
    </source>
</evidence>
<dbReference type="STRING" id="578461.R0MR30"/>
<dbReference type="Gene3D" id="1.10.274.100">
    <property type="entry name" value="RNA polymerase Rpb1, domain 3"/>
    <property type="match status" value="1"/>
</dbReference>
<dbReference type="InterPro" id="IPR042102">
    <property type="entry name" value="RNA_pol_Rpb1_3_sf"/>
</dbReference>
<comment type="catalytic activity">
    <reaction evidence="11 12">
        <text>RNA(n) + a ribonucleoside 5'-triphosphate = RNA(n+1) + diphosphate</text>
        <dbReference type="Rhea" id="RHEA:21248"/>
        <dbReference type="Rhea" id="RHEA-COMP:14527"/>
        <dbReference type="Rhea" id="RHEA-COMP:17342"/>
        <dbReference type="ChEBI" id="CHEBI:33019"/>
        <dbReference type="ChEBI" id="CHEBI:61557"/>
        <dbReference type="ChEBI" id="CHEBI:140395"/>
        <dbReference type="EC" id="2.7.7.6"/>
    </reaction>
</comment>
<sequence>MISSFIPEKISFGVYKDEEILKMSVLEVTLPASLDNFDHPFENGLCDPRMGPHVIAEHCKTCGLSSYNCPGHFGHISLNQPVFNPLLFTTFYSILRSTCFRCKFLKISQNDRLKLTLKLTLLKKGLPVDKYEYLNSIDSVNELKDKISEALLEIKNVNRGYNNQHQELVNSIFKGAIVKSCPRCKAKSPKLIFNKNLKIQIEDQTGEKTIMRLFKCQEIMEIFKELFINEENLMESMFSTGDYSMFFISVIPVTPVRFRPLDYLKGKFYENPHNFNYIKIIKINNELKTNEDFWPELQAAVLCYFDSSKSYSNRENMCGLKQTLEKKDGLFRRNIMGKRVNFSARSVISPDPNLTTSEVGIPKIFAQKLTFPERINPINYDELRKAVINGPVYPGATIVQTGRDLQSLEFVTAEKRVAIANQLLKGNKVVWRHLKSGDVVLVNRQPTLHKASMMGHKVRVLDGEKTLRMHYVNCKPYNADFDGDEMNIHFPQSHVARAEAEEIIINDNMYLIPTNGEPIRGLAQDHVVVATIITLKNTFLKKETYLDLLVSALPNRRLEIELPCITKPVELFSGKQLITSILKNIGINISHEKTSKITSDWKDHKEEATAVFVQGHMVCGILDKNNIGPTMASLVHACGEVYGFDIANDLLTHIGKIVNRFILIFGFTLRIDDLITDKEADERRDDIIREGSREAGKVQKTFFDRNPLYHLDNDKTAQIDSIMREEMNKITTKTVEACVSNTQMKTFPYNNMGLIIMTGAKGSMVNLSQITGSLGQQELEGKRVPVMISGRSLPCYRAFEPCPSSGGYVFQRFLTGINPPEYFFHCMAGREGLIDTAVKTSRSGYLQRCLVKHLEPVRVEYDLSVRMGDKLIQYCYGDDGLDCTKAAFLNKIDFFERNSGVMNEILKNNRLIDYNYKNLNFKNNERNKSQELKEILRKTYVKALIDPGEAVGVLAGQSIGEPSTQMTLNTFHLAGVGGKNVTLGIPRLREIVMVASKKIQTPLITVPLLKKIPNEVFAFYNRIYMKDCIDQIDVKEKMVFKEDVYQKEIKIIFKVKNYEKETAKYLDKKFLFDLGKLLKIVGKRSNLSEIQTSLPITGEDDSSEDKESSSDVEEDKNEEKNEEIEENSQDDGEKESQEEDNLEQKVNSIMEQYSNILSDVKLINFKKSGEKEYTFTAYYPSDFNILLLPLIESLCEKAVVRENRNFNRATVSGNNVVLEGSDFIGLLGLISFNNETIDPLEVYDIYNSSSNDIYAIYKTFGVEAARETIINEIINVFDVYGIDIDIRHLMLIADYMTRDGEYSPFNRHGFESCNSPLQKMSYESCFAYLKKATEFNLSDDLKTPSGALTVGLPVGVGTAVFDILHDMSSYTND</sequence>
<dbReference type="GO" id="GO:0003677">
    <property type="term" value="F:DNA binding"/>
    <property type="evidence" value="ECO:0007669"/>
    <property type="project" value="InterPro"/>
</dbReference>
<evidence type="ECO:0000256" key="8">
    <source>
        <dbReference type="ARBA" id="ARBA00022842"/>
    </source>
</evidence>
<keyword evidence="4 12" id="KW-0808">Transferase</keyword>
<dbReference type="HOGENOM" id="CLU_000487_2_4_1"/>
<evidence type="ECO:0000313" key="15">
    <source>
        <dbReference type="EMBL" id="EOB15338.1"/>
    </source>
</evidence>
<dbReference type="PANTHER" id="PTHR19376">
    <property type="entry name" value="DNA-DIRECTED RNA POLYMERASE"/>
    <property type="match status" value="1"/>
</dbReference>
<dbReference type="Proteomes" id="UP000016927">
    <property type="component" value="Unassembled WGS sequence"/>
</dbReference>
<dbReference type="Gene3D" id="3.30.1490.180">
    <property type="entry name" value="RNA polymerase ii"/>
    <property type="match status" value="1"/>
</dbReference>
<dbReference type="InterPro" id="IPR000722">
    <property type="entry name" value="RNA_pol_asu"/>
</dbReference>
<dbReference type="FunFam" id="2.40.40.20:FF:000019">
    <property type="entry name" value="DNA-directed RNA polymerase II subunit RPB1"/>
    <property type="match status" value="1"/>
</dbReference>
<dbReference type="InterPro" id="IPR007081">
    <property type="entry name" value="RNA_pol_Rpb1_5"/>
</dbReference>
<dbReference type="GO" id="GO:0005736">
    <property type="term" value="C:RNA polymerase I complex"/>
    <property type="evidence" value="ECO:0007669"/>
    <property type="project" value="UniProtKB-ARBA"/>
</dbReference>
<evidence type="ECO:0000256" key="2">
    <source>
        <dbReference type="ARBA" id="ARBA00006460"/>
    </source>
</evidence>
<dbReference type="Gene3D" id="1.10.132.30">
    <property type="match status" value="1"/>
</dbReference>
<accession>R0MR30</accession>
<keyword evidence="3 12" id="KW-0240">DNA-directed RNA polymerase</keyword>
<feature type="region of interest" description="Disordered" evidence="13">
    <location>
        <begin position="1092"/>
        <end position="1143"/>
    </location>
</feature>
<dbReference type="SUPFAM" id="SSF64484">
    <property type="entry name" value="beta and beta-prime subunits of DNA dependent RNA-polymerase"/>
    <property type="match status" value="1"/>
</dbReference>
<dbReference type="InterPro" id="IPR047107">
    <property type="entry name" value="DNA-dir_RNA_pol1_lsu_C"/>
</dbReference>
<comment type="function">
    <text evidence="12">DNA-dependent RNA polymerase catalyzes the transcription of DNA into RNA using the four ribonucleoside triphosphates as substrates.</text>
</comment>
<dbReference type="Gene3D" id="4.10.860.120">
    <property type="entry name" value="RNA polymerase II, clamp domain"/>
    <property type="match status" value="1"/>
</dbReference>
<evidence type="ECO:0000256" key="12">
    <source>
        <dbReference type="RuleBase" id="RU004279"/>
    </source>
</evidence>
<dbReference type="InterPro" id="IPR007083">
    <property type="entry name" value="RNA_pol_Rpb1_4"/>
</dbReference>
<proteinExistence type="inferred from homology"/>
<evidence type="ECO:0000313" key="16">
    <source>
        <dbReference type="Proteomes" id="UP000016927"/>
    </source>
</evidence>
<dbReference type="InterPro" id="IPR007080">
    <property type="entry name" value="RNA_pol_Rpb1_1"/>
</dbReference>
<evidence type="ECO:0000256" key="13">
    <source>
        <dbReference type="SAM" id="MobiDB-lite"/>
    </source>
</evidence>
<dbReference type="Gene3D" id="2.40.40.20">
    <property type="match status" value="1"/>
</dbReference>
<evidence type="ECO:0000256" key="1">
    <source>
        <dbReference type="ARBA" id="ARBA00004123"/>
    </source>
</evidence>
<dbReference type="InterPro" id="IPR015699">
    <property type="entry name" value="DNA-dir_RNA_pol1_lsu_N"/>
</dbReference>
<evidence type="ECO:0000256" key="4">
    <source>
        <dbReference type="ARBA" id="ARBA00022679"/>
    </source>
</evidence>
<dbReference type="GO" id="GO:0006351">
    <property type="term" value="P:DNA-templated transcription"/>
    <property type="evidence" value="ECO:0007669"/>
    <property type="project" value="InterPro"/>
</dbReference>
<dbReference type="CDD" id="cd01435">
    <property type="entry name" value="RNAP_I_RPA1_N"/>
    <property type="match status" value="1"/>
</dbReference>
<comment type="similarity">
    <text evidence="2 12">Belongs to the RNA polymerase beta' chain family.</text>
</comment>
<keyword evidence="8" id="KW-0460">Magnesium</keyword>
<dbReference type="InterPro" id="IPR007066">
    <property type="entry name" value="RNA_pol_Rpb1_3"/>
</dbReference>
<evidence type="ECO:0000256" key="11">
    <source>
        <dbReference type="ARBA" id="ARBA00048552"/>
    </source>
</evidence>
<keyword evidence="9 12" id="KW-0804">Transcription</keyword>
<dbReference type="Gene3D" id="3.30.70.2850">
    <property type="match status" value="1"/>
</dbReference>
<dbReference type="GO" id="GO:0046872">
    <property type="term" value="F:metal ion binding"/>
    <property type="evidence" value="ECO:0007669"/>
    <property type="project" value="UniProtKB-KW"/>
</dbReference>
<reference evidence="15 16" key="1">
    <citation type="journal article" date="2013" name="BMC Genomics">
        <title>Comparative genomics of parasitic silkworm microsporidia reveal an association between genome expansion and host adaptation.</title>
        <authorList>
            <person name="Pan G."/>
            <person name="Xu J."/>
            <person name="Li T."/>
            <person name="Xia Q."/>
            <person name="Liu S.L."/>
            <person name="Zhang G."/>
            <person name="Li S."/>
            <person name="Li C."/>
            <person name="Liu H."/>
            <person name="Yang L."/>
            <person name="Liu T."/>
            <person name="Zhang X."/>
            <person name="Wu Z."/>
            <person name="Fan W."/>
            <person name="Dang X."/>
            <person name="Xiang H."/>
            <person name="Tao M."/>
            <person name="Li Y."/>
            <person name="Hu J."/>
            <person name="Li Z."/>
            <person name="Lin L."/>
            <person name="Luo J."/>
            <person name="Geng L."/>
            <person name="Wang L."/>
            <person name="Long M."/>
            <person name="Wan Y."/>
            <person name="He N."/>
            <person name="Zhang Z."/>
            <person name="Lu C."/>
            <person name="Keeling P.J."/>
            <person name="Wang J."/>
            <person name="Xiang Z."/>
            <person name="Zhou Z."/>
        </authorList>
    </citation>
    <scope>NUCLEOTIDE SEQUENCE [LARGE SCALE GENOMIC DNA]</scope>
    <source>
        <strain evidence="16">CQ1 / CVCC 102059</strain>
    </source>
</reference>
<dbReference type="InterPro" id="IPR044893">
    <property type="entry name" value="RNA_pol_Rpb1_clamp_domain"/>
</dbReference>
<dbReference type="GO" id="GO:0003899">
    <property type="term" value="F:DNA-directed RNA polymerase activity"/>
    <property type="evidence" value="ECO:0007669"/>
    <property type="project" value="UniProtKB-EC"/>
</dbReference>
<dbReference type="OMA" id="CMGVSAN"/>
<dbReference type="OrthoDB" id="270392at2759"/>
<keyword evidence="5 12" id="KW-0548">Nucleotidyltransferase</keyword>
<evidence type="ECO:0000256" key="9">
    <source>
        <dbReference type="ARBA" id="ARBA00023163"/>
    </source>
</evidence>
<evidence type="ECO:0000256" key="10">
    <source>
        <dbReference type="ARBA" id="ARBA00023242"/>
    </source>
</evidence>
<dbReference type="Pfam" id="PF00623">
    <property type="entry name" value="RNA_pol_Rpb1_2"/>
    <property type="match status" value="1"/>
</dbReference>
<name>R0MR30_NOSB1</name>
<dbReference type="Gene3D" id="6.10.250.2940">
    <property type="match status" value="1"/>
</dbReference>
<keyword evidence="6" id="KW-0479">Metal-binding</keyword>
<protein>
    <recommendedName>
        <fullName evidence="12">DNA-directed RNA polymerase subunit</fullName>
        <ecNumber evidence="12">2.7.7.6</ecNumber>
    </recommendedName>
</protein>
<dbReference type="Gene3D" id="6.20.50.80">
    <property type="match status" value="1"/>
</dbReference>
<dbReference type="CDD" id="cd02735">
    <property type="entry name" value="RNAP_I_Rpa1_C"/>
    <property type="match status" value="1"/>
</dbReference>
<dbReference type="PANTHER" id="PTHR19376:SF11">
    <property type="entry name" value="DNA-DIRECTED RNA POLYMERASE I SUBUNIT RPA1"/>
    <property type="match status" value="1"/>
</dbReference>
<dbReference type="Pfam" id="PF04997">
    <property type="entry name" value="RNA_pol_Rpb1_1"/>
    <property type="match status" value="1"/>
</dbReference>
<evidence type="ECO:0000259" key="14">
    <source>
        <dbReference type="SMART" id="SM00663"/>
    </source>
</evidence>
<evidence type="ECO:0000256" key="7">
    <source>
        <dbReference type="ARBA" id="ARBA00022833"/>
    </source>
</evidence>
<dbReference type="EMBL" id="KB908914">
    <property type="protein sequence ID" value="EOB15338.1"/>
    <property type="molecule type" value="Genomic_DNA"/>
</dbReference>
<dbReference type="VEuPathDB" id="MicrosporidiaDB:NBO_6g0089"/>
<evidence type="ECO:0000256" key="3">
    <source>
        <dbReference type="ARBA" id="ARBA00022478"/>
    </source>
</evidence>
<feature type="domain" description="RNA polymerase N-terminal" evidence="14">
    <location>
        <begin position="244"/>
        <end position="534"/>
    </location>
</feature>
<keyword evidence="10" id="KW-0539">Nucleus</keyword>
<dbReference type="InterPro" id="IPR038120">
    <property type="entry name" value="Rpb1_funnel_sf"/>
</dbReference>
<organism evidence="15 16">
    <name type="scientific">Nosema bombycis (strain CQ1 / CVCC 102059)</name>
    <name type="common">Microsporidian parasite</name>
    <name type="synonym">Pebrine of silkworm</name>
    <dbReference type="NCBI Taxonomy" id="578461"/>
    <lineage>
        <taxon>Eukaryota</taxon>
        <taxon>Fungi</taxon>
        <taxon>Fungi incertae sedis</taxon>
        <taxon>Microsporidia</taxon>
        <taxon>Nosematidae</taxon>
        <taxon>Nosema</taxon>
    </lineage>
</organism>
<dbReference type="InterPro" id="IPR045867">
    <property type="entry name" value="DNA-dir_RpoC_beta_prime"/>
</dbReference>
<evidence type="ECO:0000256" key="5">
    <source>
        <dbReference type="ARBA" id="ARBA00022695"/>
    </source>
</evidence>
<keyword evidence="16" id="KW-1185">Reference proteome</keyword>
<gene>
    <name evidence="15" type="primary">RPA1</name>
    <name evidence="15" type="ORF">NBO_6g0089</name>
</gene>
<dbReference type="InterPro" id="IPR006592">
    <property type="entry name" value="RNA_pol_N"/>
</dbReference>
<dbReference type="EC" id="2.7.7.6" evidence="12"/>